<sequence length="53" mass="5800">MIKRTLGKTGEELSIIGFGGILVMNMEQSKANNLVSDAIDRGIKKRFAFSLSL</sequence>
<name>A0A223HW45_THETR</name>
<dbReference type="SUPFAM" id="SSF51430">
    <property type="entry name" value="NAD(P)-linked oxidoreductase"/>
    <property type="match status" value="1"/>
</dbReference>
<dbReference type="AlphaFoldDB" id="A0A223HW45"/>
<dbReference type="InterPro" id="IPR036812">
    <property type="entry name" value="NAD(P)_OxRdtase_dom_sf"/>
</dbReference>
<evidence type="ECO:0000313" key="1">
    <source>
        <dbReference type="EMBL" id="AST56504.1"/>
    </source>
</evidence>
<proteinExistence type="predicted"/>
<protein>
    <submittedName>
        <fullName evidence="1">Aldo-keto reductase</fullName>
    </submittedName>
</protein>
<organism evidence="1 2">
    <name type="scientific">Thermoanaerobacterium thermosaccharolyticum</name>
    <name type="common">Clostridium thermosaccharolyticum</name>
    <dbReference type="NCBI Taxonomy" id="1517"/>
    <lineage>
        <taxon>Bacteria</taxon>
        <taxon>Bacillati</taxon>
        <taxon>Bacillota</taxon>
        <taxon>Clostridia</taxon>
        <taxon>Thermoanaerobacterales</taxon>
        <taxon>Thermoanaerobacteraceae</taxon>
        <taxon>Thermoanaerobacterium</taxon>
    </lineage>
</organism>
<dbReference type="Proteomes" id="UP000214975">
    <property type="component" value="Chromosome"/>
</dbReference>
<dbReference type="RefSeq" id="WP_094396740.1">
    <property type="nucleotide sequence ID" value="NZ_CP016893.1"/>
</dbReference>
<accession>A0A223HW45</accession>
<evidence type="ECO:0000313" key="2">
    <source>
        <dbReference type="Proteomes" id="UP000214975"/>
    </source>
</evidence>
<dbReference type="EMBL" id="CP016893">
    <property type="protein sequence ID" value="AST56504.1"/>
    <property type="molecule type" value="Genomic_DNA"/>
</dbReference>
<gene>
    <name evidence="1" type="ORF">Thert_00280</name>
</gene>
<reference evidence="1 2" key="1">
    <citation type="submission" date="2016-08" db="EMBL/GenBank/DDBJ databases">
        <title>A novel genetic cassette of butanologenic Thermoanaerobacterium thermosaccharolyticum that directly convert cellulose to butanol.</title>
        <authorList>
            <person name="Li T."/>
            <person name="He J."/>
        </authorList>
    </citation>
    <scope>NUCLEOTIDE SEQUENCE [LARGE SCALE GENOMIC DNA]</scope>
    <source>
        <strain evidence="1 2">TG57</strain>
    </source>
</reference>